<dbReference type="EMBL" id="MT145161">
    <property type="protein sequence ID" value="QJI04240.1"/>
    <property type="molecule type" value="Genomic_DNA"/>
</dbReference>
<proteinExistence type="predicted"/>
<dbReference type="AlphaFoldDB" id="A0A6H2A6U8"/>
<evidence type="ECO:0000256" key="1">
    <source>
        <dbReference type="SAM" id="MobiDB-lite"/>
    </source>
</evidence>
<name>A0A6H2A6U8_9ZZZZ</name>
<sequence>MRKMSGILKQQPLKLKGEPGKLPEKKERPALDEKIPWVEHPEQMPEGWTDDVVTIDQLADYLVIFNEVVERQSRYDEGVYILARITVDEQPFILRTGSKAVVGSALHMVHLDKVPFRALVEHRKGKWPGGYYCLSSPEAKDKETG</sequence>
<feature type="region of interest" description="Disordered" evidence="1">
    <location>
        <begin position="1"/>
        <end position="29"/>
    </location>
</feature>
<protein>
    <submittedName>
        <fullName evidence="2">Uncharacterized protein</fullName>
    </submittedName>
</protein>
<dbReference type="EMBL" id="MT144573">
    <property type="protein sequence ID" value="QJA55160.1"/>
    <property type="molecule type" value="Genomic_DNA"/>
</dbReference>
<evidence type="ECO:0000313" key="2">
    <source>
        <dbReference type="EMBL" id="QJA55160.1"/>
    </source>
</evidence>
<organism evidence="2">
    <name type="scientific">viral metagenome</name>
    <dbReference type="NCBI Taxonomy" id="1070528"/>
    <lineage>
        <taxon>unclassified sequences</taxon>
        <taxon>metagenomes</taxon>
        <taxon>organismal metagenomes</taxon>
    </lineage>
</organism>
<accession>A0A6H2A6U8</accession>
<feature type="compositionally biased region" description="Basic and acidic residues" evidence="1">
    <location>
        <begin position="15"/>
        <end position="29"/>
    </location>
</feature>
<gene>
    <name evidence="2" type="ORF">TM448A07585_0004</name>
    <name evidence="3" type="ORF">TM448B06978_0008</name>
</gene>
<evidence type="ECO:0000313" key="3">
    <source>
        <dbReference type="EMBL" id="QJI04240.1"/>
    </source>
</evidence>
<reference evidence="2" key="1">
    <citation type="submission" date="2020-03" db="EMBL/GenBank/DDBJ databases">
        <title>The deep terrestrial virosphere.</title>
        <authorList>
            <person name="Holmfeldt K."/>
            <person name="Nilsson E."/>
            <person name="Simone D."/>
            <person name="Lopez-Fernandez M."/>
            <person name="Wu X."/>
            <person name="de Brujin I."/>
            <person name="Lundin D."/>
            <person name="Andersson A."/>
            <person name="Bertilsson S."/>
            <person name="Dopson M."/>
        </authorList>
    </citation>
    <scope>NUCLEOTIDE SEQUENCE</scope>
    <source>
        <strain evidence="2">TM448A07585</strain>
        <strain evidence="3">TM448B06978</strain>
    </source>
</reference>